<evidence type="ECO:0000256" key="1">
    <source>
        <dbReference type="SAM" id="MobiDB-lite"/>
    </source>
</evidence>
<feature type="compositionally biased region" description="Basic residues" evidence="1">
    <location>
        <begin position="1"/>
        <end position="26"/>
    </location>
</feature>
<evidence type="ECO:0000313" key="2">
    <source>
        <dbReference type="EMBL" id="CXJ22579.1"/>
    </source>
</evidence>
<evidence type="ECO:0000313" key="9">
    <source>
        <dbReference type="Proteomes" id="UP000219974"/>
    </source>
</evidence>
<gene>
    <name evidence="2" type="ORF">PBK173_000467300</name>
    <name evidence="4" type="ORF">PBNK65E_000457300</name>
    <name evidence="3" type="ORF">PBNK65NY_000456100</name>
    <name evidence="6" type="ORF">PBSP11A_000457000</name>
    <name evidence="5" type="ORF">PBSP11RLL_000456400</name>
</gene>
<dbReference type="Proteomes" id="UP000219974">
    <property type="component" value="Chromosome 14"/>
</dbReference>
<accession>A0A0Z0AZP5</accession>
<evidence type="ECO:0000313" key="11">
    <source>
        <dbReference type="Proteomes" id="UP000516480"/>
    </source>
</evidence>
<evidence type="ECO:0000313" key="4">
    <source>
        <dbReference type="EMBL" id="SCN28575.1"/>
    </source>
</evidence>
<dbReference type="VEuPathDB" id="PlasmoDB:PBANKA_1439600"/>
<dbReference type="Proteomes" id="UP000219860">
    <property type="component" value="Chromosome 14"/>
</dbReference>
<name>A0A0Z0AZP5_PLABE</name>
<proteinExistence type="predicted"/>
<dbReference type="EMBL" id="LT608150">
    <property type="protein sequence ID" value="SCM26668.1"/>
    <property type="molecule type" value="Genomic_DNA"/>
</dbReference>
<feature type="compositionally biased region" description="Low complexity" evidence="1">
    <location>
        <begin position="474"/>
        <end position="492"/>
    </location>
</feature>
<feature type="region of interest" description="Disordered" evidence="1">
    <location>
        <begin position="1"/>
        <end position="35"/>
    </location>
</feature>
<dbReference type="EMBL" id="LT160034">
    <property type="protein sequence ID" value="CXJ22579.1"/>
    <property type="molecule type" value="Genomic_DNA"/>
</dbReference>
<dbReference type="EMBL" id="LT614640">
    <property type="protein sequence ID" value="SCN28575.1"/>
    <property type="molecule type" value="Genomic_DNA"/>
</dbReference>
<evidence type="ECO:0000313" key="8">
    <source>
        <dbReference type="Proteomes" id="UP000219860"/>
    </source>
</evidence>
<dbReference type="Proteomes" id="UP000069549">
    <property type="component" value="Chromosome 14"/>
</dbReference>
<dbReference type="Proteomes" id="UP000220214">
    <property type="component" value="Chromosome 14"/>
</dbReference>
<evidence type="ECO:0000313" key="5">
    <source>
        <dbReference type="EMBL" id="SCO62764.1"/>
    </source>
</evidence>
<reference evidence="2 7" key="1">
    <citation type="submission" date="2016-02" db="EMBL/GenBank/DDBJ databases">
        <authorList>
            <consortium name="Pathogen Informatics"/>
        </authorList>
    </citation>
    <scope>NUCLEOTIDE SEQUENCE [LARGE SCALE GENOMIC DNA]</scope>
    <source>
        <strain evidence="2 7">K173</strain>
        <strain evidence="3 11">NK65 ny</strain>
        <strain evidence="4 10">NK65e</strain>
        <strain evidence="6 8">SP11 Antwerpcl1</strain>
        <strain evidence="5 9">SP11 RLL</strain>
    </source>
</reference>
<organism evidence="2 7">
    <name type="scientific">Plasmodium berghei</name>
    <dbReference type="NCBI Taxonomy" id="5821"/>
    <lineage>
        <taxon>Eukaryota</taxon>
        <taxon>Sar</taxon>
        <taxon>Alveolata</taxon>
        <taxon>Apicomplexa</taxon>
        <taxon>Aconoidasida</taxon>
        <taxon>Haemosporida</taxon>
        <taxon>Plasmodiidae</taxon>
        <taxon>Plasmodium</taxon>
        <taxon>Plasmodium (Vinckeia)</taxon>
    </lineage>
</organism>
<dbReference type="AlphaFoldDB" id="A0A0Z0AZP5"/>
<dbReference type="OrthoDB" id="392882at2759"/>
<evidence type="ECO:0000313" key="7">
    <source>
        <dbReference type="Proteomes" id="UP000069549"/>
    </source>
</evidence>
<dbReference type="Proteomes" id="UP000516480">
    <property type="component" value="Chromosome 14"/>
</dbReference>
<protein>
    <submittedName>
        <fullName evidence="2">Uncharacterized protein</fullName>
    </submittedName>
</protein>
<evidence type="ECO:0000313" key="10">
    <source>
        <dbReference type="Proteomes" id="UP000220214"/>
    </source>
</evidence>
<dbReference type="EMBL" id="LT608278">
    <property type="protein sequence ID" value="SCO62764.1"/>
    <property type="molecule type" value="Genomic_DNA"/>
</dbReference>
<dbReference type="OMA" id="CPIFMNL"/>
<sequence>MKSKTILKKEKQSKRQSRNKKGKIGGKLKTGDNSSSNESDIYFYNDLQRWKNNIKVPIWLKKPKDRESLSEYYKNIIRKLLRVKNKIRAYKIQEAYLIDCLHKSMKCLKLNSLSMNFLDYEIYKNLIYNYNAENLYDSLNYFYEHDNNIEDGKNEYEKLRKENLNDCKKTLKPDIKKNLDNEINNTTPSVQIGCQNNDNPNNYEADKNGSININRDCSNYKIDMRTKCVKNSNMCAKICNSKKGMLTVPENDLLQNEGCKDKANAEQLTKTDPNESLNLIDLINSLNNELLKKQTEKKYNDKNDLMKKAFKKVIIPGSFFENNNFCPIFMNLLKLDIYNACSKNGINISQKLTSLFEAINNFYETPPEIGIETEKQIQKEIIHNDINGNDEKIKMMPHNSKITTEIETNEKNKNNTINSYNKDLNFFKNQSSLYKLSQYCIENHVLENEMVEAFDTIYIYNEKDDINKFGQKENSNYRNNNNNNSNSDNKNILNEKFCPNRNLEFTLNISKKNIEGLQYIENRNSVLLNEEYIELKNNTKLINDGDIIKDDGSKENKQQIYNTYEKYNNKYINLNMQIKCPSKNKNVYNKLQEQNISDKEVYEISSSFDETEKVTLKENKMCNMNNEKKESDRVVDMCDKFGQNDNINEYKDTQDILKCEKKKNISIYNENTLKIEKIQDNEYDQIHINKRKLEQTYLFKEQDNDNDDNNTNIRIMEEEQNYKKKKIENNNLIKCDILKNDFFKNSDEYNNIVTPCMHHENINEKGDNIDIHSILSSDKNENNIKELSYMNLKLNKENYKLYLKKADNFSNPENVRNISFHDIESKSFLYSNDNNISKMAPNKANSIENDKANSDIIILDVYDEIRLNNTNIEYKNNVKENKKRNISNQENDKISQNNIPLNNIKIDNLHQINKINEYDLGVWLDTSTHECHNYYNADKSKGKNPRNSKQSNILNIPNISNKERENEISILNIDLNKVHNTVLDGLMNLFGLKSKRLPRKILINELTKIQKYLCDEYNKYLNENNLIPNEDIYMSSNCENFCNDTNKFTKECDNKLFSTNFEKEFVKNVGTNIEDNNVKTESYIKIEELINNDKNKFQNEYINNMKNKIKLMEMKEIHERIDEAINVNENINNIIQNQKKIKYSILKKYLIDCKLTVTKDTLVAYCKNRNIDIIFKRAGDTSPT</sequence>
<evidence type="ECO:0000313" key="6">
    <source>
        <dbReference type="EMBL" id="SCO64324.1"/>
    </source>
</evidence>
<dbReference type="EMBL" id="LT608262">
    <property type="protein sequence ID" value="SCO64324.1"/>
    <property type="molecule type" value="Genomic_DNA"/>
</dbReference>
<evidence type="ECO:0000313" key="3">
    <source>
        <dbReference type="EMBL" id="SCM26668.1"/>
    </source>
</evidence>
<feature type="region of interest" description="Disordered" evidence="1">
    <location>
        <begin position="470"/>
        <end position="492"/>
    </location>
</feature>